<gene>
    <name evidence="1" type="ORF">GALMADRAFT_1246758</name>
</gene>
<sequence length="138" mass="15687">MVEMTYGKLFRRRRLRRRWNGALTPTNVVASSAGRPSCGPTTSTTSIITIHDIHYQALTKRYNRYPVGVVALSLLVGTGAAPELACSLLEYNRPHIRDPVPHLWPSSLVAVSCSIRSFRLPLLFLRYFVELWCCSYLY</sequence>
<keyword evidence="2" id="KW-1185">Reference proteome</keyword>
<proteinExistence type="predicted"/>
<reference evidence="2" key="1">
    <citation type="journal article" date="2014" name="Proc. Natl. Acad. Sci. U.S.A.">
        <title>Extensive sampling of basidiomycete genomes demonstrates inadequacy of the white-rot/brown-rot paradigm for wood decay fungi.</title>
        <authorList>
            <person name="Riley R."/>
            <person name="Salamov A.A."/>
            <person name="Brown D.W."/>
            <person name="Nagy L.G."/>
            <person name="Floudas D."/>
            <person name="Held B.W."/>
            <person name="Levasseur A."/>
            <person name="Lombard V."/>
            <person name="Morin E."/>
            <person name="Otillar R."/>
            <person name="Lindquist E.A."/>
            <person name="Sun H."/>
            <person name="LaButti K.M."/>
            <person name="Schmutz J."/>
            <person name="Jabbour D."/>
            <person name="Luo H."/>
            <person name="Baker S.E."/>
            <person name="Pisabarro A.G."/>
            <person name="Walton J.D."/>
            <person name="Blanchette R.A."/>
            <person name="Henrissat B."/>
            <person name="Martin F."/>
            <person name="Cullen D."/>
            <person name="Hibbett D.S."/>
            <person name="Grigoriev I.V."/>
        </authorList>
    </citation>
    <scope>NUCLEOTIDE SEQUENCE [LARGE SCALE GENOMIC DNA]</scope>
    <source>
        <strain evidence="2">CBS 339.88</strain>
    </source>
</reference>
<evidence type="ECO:0000313" key="2">
    <source>
        <dbReference type="Proteomes" id="UP000027222"/>
    </source>
</evidence>
<dbReference type="HOGENOM" id="CLU_1855417_0_0_1"/>
<protein>
    <submittedName>
        <fullName evidence="1">Uncharacterized protein</fullName>
    </submittedName>
</protein>
<dbReference type="AlphaFoldDB" id="A0A067TBB6"/>
<dbReference type="Proteomes" id="UP000027222">
    <property type="component" value="Unassembled WGS sequence"/>
</dbReference>
<evidence type="ECO:0000313" key="1">
    <source>
        <dbReference type="EMBL" id="KDR79652.1"/>
    </source>
</evidence>
<organism evidence="1 2">
    <name type="scientific">Galerina marginata (strain CBS 339.88)</name>
    <dbReference type="NCBI Taxonomy" id="685588"/>
    <lineage>
        <taxon>Eukaryota</taxon>
        <taxon>Fungi</taxon>
        <taxon>Dikarya</taxon>
        <taxon>Basidiomycota</taxon>
        <taxon>Agaricomycotina</taxon>
        <taxon>Agaricomycetes</taxon>
        <taxon>Agaricomycetidae</taxon>
        <taxon>Agaricales</taxon>
        <taxon>Agaricineae</taxon>
        <taxon>Strophariaceae</taxon>
        <taxon>Galerina</taxon>
    </lineage>
</organism>
<dbReference type="EMBL" id="KL142373">
    <property type="protein sequence ID" value="KDR79652.1"/>
    <property type="molecule type" value="Genomic_DNA"/>
</dbReference>
<accession>A0A067TBB6</accession>
<name>A0A067TBB6_GALM3</name>